<proteinExistence type="inferred from homology"/>
<keyword evidence="6 9" id="KW-0804">Transcription</keyword>
<evidence type="ECO:0000256" key="2">
    <source>
        <dbReference type="ARBA" id="ARBA00004123"/>
    </source>
</evidence>
<comment type="subcellular location">
    <subcellularLocation>
        <location evidence="2 9">Nucleus</location>
    </subcellularLocation>
</comment>
<comment type="similarity">
    <text evidence="3 9">Belongs to the TFB2 family.</text>
</comment>
<comment type="function">
    <text evidence="9">Component of the general transcription and DNA repair factor IIH (TFIIH) core complex which is involved in general and transcription-coupled nucleotide excision repair (NER) of damaged DNA.</text>
</comment>
<dbReference type="InterPro" id="IPR004598">
    <property type="entry name" value="TFIIH_p52/Tfb2"/>
</dbReference>
<protein>
    <recommendedName>
        <fullName evidence="9">RNA polymerase II transcription factor B subunit 2</fullName>
    </recommendedName>
</protein>
<feature type="domain" description="Transcription factor Tfb2 C-terminal" evidence="10">
    <location>
        <begin position="384"/>
        <end position="449"/>
    </location>
</feature>
<evidence type="ECO:0000256" key="4">
    <source>
        <dbReference type="ARBA" id="ARBA00022763"/>
    </source>
</evidence>
<dbReference type="Gene3D" id="3.30.70.2610">
    <property type="match status" value="1"/>
</dbReference>
<dbReference type="Pfam" id="PF03849">
    <property type="entry name" value="Tfb2"/>
    <property type="match status" value="1"/>
</dbReference>
<evidence type="ECO:0000256" key="1">
    <source>
        <dbReference type="ARBA" id="ARBA00002817"/>
    </source>
</evidence>
<dbReference type="OrthoDB" id="364513at2759"/>
<dbReference type="NCBIfam" id="TIGR00625">
    <property type="entry name" value="tfb2"/>
    <property type="match status" value="1"/>
</dbReference>
<organism evidence="11 12">
    <name type="scientific">Heterodermia speciosa</name>
    <dbReference type="NCBI Taxonomy" id="116794"/>
    <lineage>
        <taxon>Eukaryota</taxon>
        <taxon>Fungi</taxon>
        <taxon>Dikarya</taxon>
        <taxon>Ascomycota</taxon>
        <taxon>Pezizomycotina</taxon>
        <taxon>Lecanoromycetes</taxon>
        <taxon>OSLEUM clade</taxon>
        <taxon>Lecanoromycetidae</taxon>
        <taxon>Caliciales</taxon>
        <taxon>Physciaceae</taxon>
        <taxon>Heterodermia</taxon>
    </lineage>
</organism>
<name>A0A8H3F6Q8_9LECA</name>
<comment type="caution">
    <text evidence="11">The sequence shown here is derived from an EMBL/GenBank/DDBJ whole genome shotgun (WGS) entry which is preliminary data.</text>
</comment>
<evidence type="ECO:0000256" key="8">
    <source>
        <dbReference type="ARBA" id="ARBA00023242"/>
    </source>
</evidence>
<dbReference type="GO" id="GO:0006289">
    <property type="term" value="P:nucleotide-excision repair"/>
    <property type="evidence" value="ECO:0007669"/>
    <property type="project" value="InterPro"/>
</dbReference>
<dbReference type="GO" id="GO:0001671">
    <property type="term" value="F:ATPase activator activity"/>
    <property type="evidence" value="ECO:0007669"/>
    <property type="project" value="InterPro"/>
</dbReference>
<dbReference type="PANTHER" id="PTHR13152:SF0">
    <property type="entry name" value="GENERAL TRANSCRIPTION FACTOR IIH SUBUNIT 4"/>
    <property type="match status" value="1"/>
</dbReference>
<dbReference type="EMBL" id="CAJPDS010000023">
    <property type="protein sequence ID" value="CAF9918979.1"/>
    <property type="molecule type" value="Genomic_DNA"/>
</dbReference>
<dbReference type="GO" id="GO:0003690">
    <property type="term" value="F:double-stranded DNA binding"/>
    <property type="evidence" value="ECO:0007669"/>
    <property type="project" value="TreeGrafter"/>
</dbReference>
<sequence length="460" mass="51759">MDYLESLQGVTKNQLYKQPSTVLAVFRRMQSHLAKNLVMALLYMGRPIAVADLDSWVRPDSIKEREITVVQLERLAILSVVSNPGKPKAYSLTKTFANSLRLALTGGGNHLSFGVPCSDPYGDPISIEDLDEYAREQWESVLGYMVGNPWKPTGSKGVELSEAVTNLLAFGELITIQSKGRKAQITQKGFAFLLQDVNAQIWEILMLYLNRSADLRMERVEVLSFLFMLGSLELGQSYGKSNLTQTQTLMVGDLTEFGIILDDESSPVFYPTRLATTLTSDSGALRSAISSTTVEAGTPGFIVLETNYRIYAYTSSALQISILQLFSNLKVRYPNMIAGKISRDSVRRAVAQGITADQIISFLDTHAHPQMRKTNPVLPPTVVDQIRLWQIEGERMKTTQGYLFREFEDWQEYDRTVKYAKDIGVLEWKNDSKWLFFVHKHEQLASFVKADKARRAAEGR</sequence>
<dbReference type="GO" id="GO:0000439">
    <property type="term" value="C:transcription factor TFIIH core complex"/>
    <property type="evidence" value="ECO:0007669"/>
    <property type="project" value="InterPro"/>
</dbReference>
<evidence type="ECO:0000313" key="12">
    <source>
        <dbReference type="Proteomes" id="UP000664521"/>
    </source>
</evidence>
<keyword evidence="8 9" id="KW-0539">Nucleus</keyword>
<evidence type="ECO:0000256" key="9">
    <source>
        <dbReference type="RuleBase" id="RU364024"/>
    </source>
</evidence>
<keyword evidence="7 9" id="KW-0234">DNA repair</keyword>
<evidence type="ECO:0000256" key="7">
    <source>
        <dbReference type="ARBA" id="ARBA00023204"/>
    </source>
</evidence>
<keyword evidence="12" id="KW-1185">Reference proteome</keyword>
<dbReference type="GO" id="GO:0005675">
    <property type="term" value="C:transcription factor TFIIH holo complex"/>
    <property type="evidence" value="ECO:0007669"/>
    <property type="project" value="TreeGrafter"/>
</dbReference>
<accession>A0A8H3F6Q8</accession>
<keyword evidence="4 9" id="KW-0227">DNA damage</keyword>
<dbReference type="Pfam" id="PF18307">
    <property type="entry name" value="Tfb2_C"/>
    <property type="match status" value="1"/>
</dbReference>
<dbReference type="Proteomes" id="UP000664521">
    <property type="component" value="Unassembled WGS sequence"/>
</dbReference>
<evidence type="ECO:0000256" key="3">
    <source>
        <dbReference type="ARBA" id="ARBA00007132"/>
    </source>
</evidence>
<evidence type="ECO:0000256" key="6">
    <source>
        <dbReference type="ARBA" id="ARBA00023163"/>
    </source>
</evidence>
<reference evidence="11" key="1">
    <citation type="submission" date="2021-03" db="EMBL/GenBank/DDBJ databases">
        <authorList>
            <person name="Tagirdzhanova G."/>
        </authorList>
    </citation>
    <scope>NUCLEOTIDE SEQUENCE</scope>
</reference>
<dbReference type="PANTHER" id="PTHR13152">
    <property type="entry name" value="TFIIH, POLYPEPTIDE 4"/>
    <property type="match status" value="1"/>
</dbReference>
<keyword evidence="5 9" id="KW-0805">Transcription regulation</keyword>
<comment type="function">
    <text evidence="1">Component of the general transcription and DNA repair factor IIH (TFIIH) core complex, which is involved in general and transcription-coupled nucleotide excision repair (NER) of damaged DNA and, when complexed to TFIIK, in RNA transcription by RNA polymerase II. In NER, TFIIH acts by opening DNA around the lesion to allow the excision of the damaged oligonucleotide and its replacement by a new DNA fragment. In transcription, TFIIH has an essential role in transcription initiation. When the pre-initiation complex (PIC) has been established, TFIIH is required for promoter opening and promoter escape. Phosphorylation of the C-terminal tail (CTD) of the largest subunit of RNA polymerase II by the kinase module TFIIK controls the initiation of transcription.</text>
</comment>
<evidence type="ECO:0000259" key="10">
    <source>
        <dbReference type="Pfam" id="PF18307"/>
    </source>
</evidence>
<dbReference type="AlphaFoldDB" id="A0A8H3F6Q8"/>
<gene>
    <name evidence="11" type="primary">TFB2</name>
    <name evidence="11" type="ORF">HETSPECPRED_003911</name>
</gene>
<evidence type="ECO:0000256" key="5">
    <source>
        <dbReference type="ARBA" id="ARBA00023015"/>
    </source>
</evidence>
<evidence type="ECO:0000313" key="11">
    <source>
        <dbReference type="EMBL" id="CAF9918979.1"/>
    </source>
</evidence>
<dbReference type="InterPro" id="IPR040662">
    <property type="entry name" value="Tfb2_C"/>
</dbReference>